<proteinExistence type="predicted"/>
<dbReference type="Pfam" id="PF12937">
    <property type="entry name" value="F-box-like"/>
    <property type="match status" value="1"/>
</dbReference>
<dbReference type="STRING" id="157652.A0A371EQT1"/>
<name>A0A371EQT1_MUCPR</name>
<sequence length="294" mass="33182">MENNNSAANRNNSLLNEILVTIFMSLNVADIASASLVCKSWNEACRDPSLWHKLDLSRLNSYYFNIPNYKLRPWEDMHSDKIMTQFLKYVLSLSNGNTSCIVFNFHFYLRDVQFITAASRTPNLKRLVLPKIGELSEVAVEKAMKSWGGLESISITSIVRNSNIFSAICKYGKNITEMKLTCDFKEYHADAMIEYTRKLKVLSIRSIIVSMKALCRVLSYLEHLEEVNICHSLILDTTAGPTSQVVVYRTMDDLGKHLAPSCLGKLIFCEGGRDGYGGGSLVTACDVWLMMMVE</sequence>
<evidence type="ECO:0000313" key="3">
    <source>
        <dbReference type="Proteomes" id="UP000257109"/>
    </source>
</evidence>
<dbReference type="PROSITE" id="PS50181">
    <property type="entry name" value="FBOX"/>
    <property type="match status" value="1"/>
</dbReference>
<dbReference type="AlphaFoldDB" id="A0A371EQT1"/>
<comment type="caution">
    <text evidence="2">The sequence shown here is derived from an EMBL/GenBank/DDBJ whole genome shotgun (WGS) entry which is preliminary data.</text>
</comment>
<dbReference type="InterPro" id="IPR036047">
    <property type="entry name" value="F-box-like_dom_sf"/>
</dbReference>
<feature type="domain" description="F-box" evidence="1">
    <location>
        <begin position="8"/>
        <end position="54"/>
    </location>
</feature>
<dbReference type="Gene3D" id="3.80.10.10">
    <property type="entry name" value="Ribonuclease Inhibitor"/>
    <property type="match status" value="1"/>
</dbReference>
<reference evidence="2" key="1">
    <citation type="submission" date="2018-05" db="EMBL/GenBank/DDBJ databases">
        <title>Draft genome of Mucuna pruriens seed.</title>
        <authorList>
            <person name="Nnadi N.E."/>
            <person name="Vos R."/>
            <person name="Hasami M.H."/>
            <person name="Devisetty U.K."/>
            <person name="Aguiy J.C."/>
        </authorList>
    </citation>
    <scope>NUCLEOTIDE SEQUENCE [LARGE SCALE GENOMIC DNA]</scope>
    <source>
        <strain evidence="2">JCA_2017</strain>
    </source>
</reference>
<feature type="non-terminal residue" evidence="2">
    <location>
        <position position="1"/>
    </location>
</feature>
<dbReference type="PANTHER" id="PTHR38926:SF10">
    <property type="entry name" value="F-BOX DOMAIN-CONTAINING PROTEIN"/>
    <property type="match status" value="1"/>
</dbReference>
<dbReference type="Proteomes" id="UP000257109">
    <property type="component" value="Unassembled WGS sequence"/>
</dbReference>
<evidence type="ECO:0000259" key="1">
    <source>
        <dbReference type="PROSITE" id="PS50181"/>
    </source>
</evidence>
<dbReference type="OrthoDB" id="957465at2759"/>
<protein>
    <submittedName>
        <fullName evidence="2">F-box/LRR-repeat protein</fullName>
    </submittedName>
</protein>
<dbReference type="PANTHER" id="PTHR38926">
    <property type="entry name" value="F-BOX DOMAIN CONTAINING PROTEIN, EXPRESSED"/>
    <property type="match status" value="1"/>
</dbReference>
<dbReference type="Gene3D" id="1.20.1280.50">
    <property type="match status" value="1"/>
</dbReference>
<organism evidence="2 3">
    <name type="scientific">Mucuna pruriens</name>
    <name type="common">Velvet bean</name>
    <name type="synonym">Dolichos pruriens</name>
    <dbReference type="NCBI Taxonomy" id="157652"/>
    <lineage>
        <taxon>Eukaryota</taxon>
        <taxon>Viridiplantae</taxon>
        <taxon>Streptophyta</taxon>
        <taxon>Embryophyta</taxon>
        <taxon>Tracheophyta</taxon>
        <taxon>Spermatophyta</taxon>
        <taxon>Magnoliopsida</taxon>
        <taxon>eudicotyledons</taxon>
        <taxon>Gunneridae</taxon>
        <taxon>Pentapetalae</taxon>
        <taxon>rosids</taxon>
        <taxon>fabids</taxon>
        <taxon>Fabales</taxon>
        <taxon>Fabaceae</taxon>
        <taxon>Papilionoideae</taxon>
        <taxon>50 kb inversion clade</taxon>
        <taxon>NPAAA clade</taxon>
        <taxon>indigoferoid/millettioid clade</taxon>
        <taxon>Phaseoleae</taxon>
        <taxon>Mucuna</taxon>
    </lineage>
</organism>
<gene>
    <name evidence="2" type="ORF">CR513_52595</name>
</gene>
<dbReference type="EMBL" id="QJKJ01012552">
    <property type="protein sequence ID" value="RDX68418.1"/>
    <property type="molecule type" value="Genomic_DNA"/>
</dbReference>
<dbReference type="SUPFAM" id="SSF52047">
    <property type="entry name" value="RNI-like"/>
    <property type="match status" value="1"/>
</dbReference>
<dbReference type="InterPro" id="IPR032675">
    <property type="entry name" value="LRR_dom_sf"/>
</dbReference>
<keyword evidence="3" id="KW-1185">Reference proteome</keyword>
<dbReference type="InterPro" id="IPR001810">
    <property type="entry name" value="F-box_dom"/>
</dbReference>
<dbReference type="SMART" id="SM00256">
    <property type="entry name" value="FBOX"/>
    <property type="match status" value="1"/>
</dbReference>
<accession>A0A371EQT1</accession>
<dbReference type="SUPFAM" id="SSF81383">
    <property type="entry name" value="F-box domain"/>
    <property type="match status" value="1"/>
</dbReference>
<evidence type="ECO:0000313" key="2">
    <source>
        <dbReference type="EMBL" id="RDX68418.1"/>
    </source>
</evidence>